<keyword evidence="3" id="KW-1185">Reference proteome</keyword>
<feature type="transmembrane region" description="Helical" evidence="1">
    <location>
        <begin position="155"/>
        <end position="175"/>
    </location>
</feature>
<dbReference type="AlphaFoldDB" id="A0A939HDL3"/>
<feature type="transmembrane region" description="Helical" evidence="1">
    <location>
        <begin position="87"/>
        <end position="111"/>
    </location>
</feature>
<keyword evidence="1" id="KW-0812">Transmembrane</keyword>
<evidence type="ECO:0000256" key="1">
    <source>
        <dbReference type="SAM" id="Phobius"/>
    </source>
</evidence>
<feature type="transmembrane region" description="Helical" evidence="1">
    <location>
        <begin position="118"/>
        <end position="135"/>
    </location>
</feature>
<protein>
    <recommendedName>
        <fullName evidence="4">DoxX family protein</fullName>
    </recommendedName>
</protein>
<name>A0A939HDL3_9MICC</name>
<evidence type="ECO:0000313" key="2">
    <source>
        <dbReference type="EMBL" id="MBO1266410.1"/>
    </source>
</evidence>
<keyword evidence="1" id="KW-0472">Membrane</keyword>
<proteinExistence type="predicted"/>
<gene>
    <name evidence="2" type="ORF">J1902_00175</name>
</gene>
<keyword evidence="1" id="KW-1133">Transmembrane helix</keyword>
<sequence length="193" mass="21160">MQNKQTKGVIIDNNNPFISFCCYRNYMPPKKINYAHIDLEIVSLLKRAFIPAARVSIFVTFFWFGSVKLTGASPAGPLAEALTAKTIGLQHFDASFITLSVVECVIGVLFLFPKMTRIVIPLLLAHMVLVSSPLALLPDHTWQQPFVPTLEGQYILKNVVVVAVAIGIAASVQPLDSGHALERSPRRSGVFVA</sequence>
<feature type="transmembrane region" description="Helical" evidence="1">
    <location>
        <begin position="48"/>
        <end position="67"/>
    </location>
</feature>
<dbReference type="EMBL" id="JAFNLL010000002">
    <property type="protein sequence ID" value="MBO1266410.1"/>
    <property type="molecule type" value="Genomic_DNA"/>
</dbReference>
<evidence type="ECO:0008006" key="4">
    <source>
        <dbReference type="Google" id="ProtNLM"/>
    </source>
</evidence>
<dbReference type="Proteomes" id="UP000664164">
    <property type="component" value="Unassembled WGS sequence"/>
</dbReference>
<dbReference type="RefSeq" id="WP_207614174.1">
    <property type="nucleotide sequence ID" value="NZ_JAFNLL010000002.1"/>
</dbReference>
<accession>A0A939HDL3</accession>
<reference evidence="2" key="1">
    <citation type="submission" date="2021-03" db="EMBL/GenBank/DDBJ databases">
        <title>A new species, PO-11, isolated from a karst cave deposit.</title>
        <authorList>
            <person name="Zhaoxiaoyong W."/>
        </authorList>
    </citation>
    <scope>NUCLEOTIDE SEQUENCE</scope>
    <source>
        <strain evidence="2">PO-11</strain>
    </source>
</reference>
<organism evidence="2 3">
    <name type="scientific">Arthrobacter cavernae</name>
    <dbReference type="NCBI Taxonomy" id="2817681"/>
    <lineage>
        <taxon>Bacteria</taxon>
        <taxon>Bacillati</taxon>
        <taxon>Actinomycetota</taxon>
        <taxon>Actinomycetes</taxon>
        <taxon>Micrococcales</taxon>
        <taxon>Micrococcaceae</taxon>
        <taxon>Arthrobacter</taxon>
    </lineage>
</organism>
<comment type="caution">
    <text evidence="2">The sequence shown here is derived from an EMBL/GenBank/DDBJ whole genome shotgun (WGS) entry which is preliminary data.</text>
</comment>
<evidence type="ECO:0000313" key="3">
    <source>
        <dbReference type="Proteomes" id="UP000664164"/>
    </source>
</evidence>